<evidence type="ECO:0000256" key="1">
    <source>
        <dbReference type="SAM" id="SignalP"/>
    </source>
</evidence>
<accession>A0A9Q5GSU2</accession>
<keyword evidence="1" id="KW-0732">Signal</keyword>
<proteinExistence type="predicted"/>
<name>A0A9Q5GSU2_9BACT</name>
<protein>
    <recommendedName>
        <fullName evidence="4">DUF1735 domain-containing protein</fullName>
    </recommendedName>
</protein>
<keyword evidence="3" id="KW-1185">Reference proteome</keyword>
<comment type="caution">
    <text evidence="2">The sequence shown here is derived from an EMBL/GenBank/DDBJ whole genome shotgun (WGS) entry which is preliminary data.</text>
</comment>
<organism evidence="2 3">
    <name type="scientific">Chitinophaga solisilvae</name>
    <dbReference type="NCBI Taxonomy" id="1233460"/>
    <lineage>
        <taxon>Bacteria</taxon>
        <taxon>Pseudomonadati</taxon>
        <taxon>Bacteroidota</taxon>
        <taxon>Chitinophagia</taxon>
        <taxon>Chitinophagales</taxon>
        <taxon>Chitinophagaceae</taxon>
        <taxon>Chitinophaga</taxon>
    </lineage>
</organism>
<feature type="chain" id="PRO_5040507257" description="DUF1735 domain-containing protein" evidence="1">
    <location>
        <begin position="17"/>
        <end position="347"/>
    </location>
</feature>
<dbReference type="Proteomes" id="UP000281028">
    <property type="component" value="Unassembled WGS sequence"/>
</dbReference>
<dbReference type="EMBL" id="RIAR02000001">
    <property type="protein sequence ID" value="NSL90142.1"/>
    <property type="molecule type" value="Genomic_DNA"/>
</dbReference>
<evidence type="ECO:0000313" key="3">
    <source>
        <dbReference type="Proteomes" id="UP000281028"/>
    </source>
</evidence>
<sequence length="347" mass="37763">MKTLLLAAMGATLCLAACTSKKSDVQPDNSQVEIDPKNTAQLQGAIKVYHSSLVKGELPASTGGATPLELTLEAYPESLPGLAGRYAMIPLITAEPIALKGAYVKIAGSDSYFNVDFTKPKYNRQSNKISNVFSRNAYANDSLIVIKLPANIKPDTIQMDVAAYSDNNRVSRSIRVKIVIQKPGGEGGSLMMGTWDAVRYKDPVTGWHPITEVTGDSAYIGCVNGVLSYVAPDAPDAVKVLDHEEGILGSQLLINVDGTGTWVLRRKEKNLVLKNMPCGTWAHDEATMVDNYVFGWVYNKAAKTALFLFDNNGSSDRLAWSIDIIPVEIANGKMLFNKETQTEWSKQ</sequence>
<gene>
    <name evidence="2" type="ORF">ECE50_025125</name>
</gene>
<dbReference type="AlphaFoldDB" id="A0A9Q5GSU2"/>
<reference evidence="2" key="1">
    <citation type="submission" date="2020-05" db="EMBL/GenBank/DDBJ databases">
        <title>Chitinophaga laudate sp. nov., isolated from a tropical peat swamp.</title>
        <authorList>
            <person name="Goh C.B.S."/>
            <person name="Lee M.S."/>
            <person name="Parimannan S."/>
            <person name="Pasbakhsh P."/>
            <person name="Yule C.M."/>
            <person name="Rajandas H."/>
            <person name="Loke S."/>
            <person name="Croft L."/>
            <person name="Tan J.B.L."/>
        </authorList>
    </citation>
    <scope>NUCLEOTIDE SEQUENCE</scope>
    <source>
        <strain evidence="2">Mgbs1</strain>
    </source>
</reference>
<feature type="signal peptide" evidence="1">
    <location>
        <begin position="1"/>
        <end position="16"/>
    </location>
</feature>
<dbReference type="OrthoDB" id="627345at2"/>
<evidence type="ECO:0000313" key="2">
    <source>
        <dbReference type="EMBL" id="NSL90142.1"/>
    </source>
</evidence>
<evidence type="ECO:0008006" key="4">
    <source>
        <dbReference type="Google" id="ProtNLM"/>
    </source>
</evidence>